<dbReference type="PANTHER" id="PTHR45749:SF21">
    <property type="entry name" value="DUF4371 DOMAIN-CONTAINING PROTEIN"/>
    <property type="match status" value="1"/>
</dbReference>
<sequence length="112" mass="12361">DETSDMSNTEQFSLSLGYLTSEGIKKESFLKFVKVTQTDGKYLFEKLHEAVKDLGLNPTCTVSLAADGASHISGIKKGLAARWKEAAPLCVYIHCYAHVLYLVVKDLFSDIT</sequence>
<protein>
    <submittedName>
        <fullName evidence="1">Putative LOC100168155 [Acyrthosiphon pisum]</fullName>
    </submittedName>
</protein>
<dbReference type="AlphaFoldDB" id="A0A0K2VJ79"/>
<dbReference type="SUPFAM" id="SSF53098">
    <property type="entry name" value="Ribonuclease H-like"/>
    <property type="match status" value="1"/>
</dbReference>
<accession>A0A0K2VJ79</accession>
<proteinExistence type="predicted"/>
<feature type="non-terminal residue" evidence="1">
    <location>
        <position position="112"/>
    </location>
</feature>
<reference evidence="1" key="1">
    <citation type="submission" date="2014-05" db="EMBL/GenBank/DDBJ databases">
        <authorList>
            <person name="Chronopoulou M."/>
        </authorList>
    </citation>
    <scope>NUCLEOTIDE SEQUENCE</scope>
    <source>
        <tissue evidence="1">Whole organism</tissue>
    </source>
</reference>
<name>A0A0K2VJ79_LEPSM</name>
<dbReference type="EMBL" id="HACA01033004">
    <property type="protein sequence ID" value="CDW50365.1"/>
    <property type="molecule type" value="Transcribed_RNA"/>
</dbReference>
<evidence type="ECO:0000313" key="1">
    <source>
        <dbReference type="EMBL" id="CDW50365.1"/>
    </source>
</evidence>
<organism evidence="1">
    <name type="scientific">Lepeophtheirus salmonis</name>
    <name type="common">Salmon louse</name>
    <name type="synonym">Caligus salmonis</name>
    <dbReference type="NCBI Taxonomy" id="72036"/>
    <lineage>
        <taxon>Eukaryota</taxon>
        <taxon>Metazoa</taxon>
        <taxon>Ecdysozoa</taxon>
        <taxon>Arthropoda</taxon>
        <taxon>Crustacea</taxon>
        <taxon>Multicrustacea</taxon>
        <taxon>Hexanauplia</taxon>
        <taxon>Copepoda</taxon>
        <taxon>Siphonostomatoida</taxon>
        <taxon>Caligidae</taxon>
        <taxon>Lepeophtheirus</taxon>
    </lineage>
</organism>
<feature type="non-terminal residue" evidence="1">
    <location>
        <position position="1"/>
    </location>
</feature>
<dbReference type="InterPro" id="IPR012337">
    <property type="entry name" value="RNaseH-like_sf"/>
</dbReference>
<dbReference type="PANTHER" id="PTHR45749">
    <property type="match status" value="1"/>
</dbReference>